<dbReference type="GO" id="GO:0005829">
    <property type="term" value="C:cytosol"/>
    <property type="evidence" value="ECO:0007669"/>
    <property type="project" value="TreeGrafter"/>
</dbReference>
<dbReference type="PANTHER" id="PTHR10000">
    <property type="entry name" value="PHOSPHOSERINE PHOSPHATASE"/>
    <property type="match status" value="1"/>
</dbReference>
<gene>
    <name evidence="1" type="ORF">CYPRO_1804</name>
</gene>
<dbReference type="RefSeq" id="WP_164682657.1">
    <property type="nucleotide sequence ID" value="NZ_CP027806.1"/>
</dbReference>
<dbReference type="InterPro" id="IPR023214">
    <property type="entry name" value="HAD_sf"/>
</dbReference>
<dbReference type="Gene3D" id="3.90.1070.10">
    <property type="match status" value="1"/>
</dbReference>
<evidence type="ECO:0000313" key="1">
    <source>
        <dbReference type="EMBL" id="AXJ01054.1"/>
    </source>
</evidence>
<accession>A0A345UKQ2</accession>
<evidence type="ECO:0008006" key="3">
    <source>
        <dbReference type="Google" id="ProtNLM"/>
    </source>
</evidence>
<name>A0A345UKQ2_9BACT</name>
<proteinExistence type="predicted"/>
<protein>
    <recommendedName>
        <fullName evidence="3">Phosphoglycolate phosphatase</fullName>
    </recommendedName>
</protein>
<dbReference type="AlphaFoldDB" id="A0A345UKQ2"/>
<sequence length="249" mass="27556">MTSLFVLDIDGCITMPFQTPDWQALTRLRELNDLSRLRPEIPALSICSGRPQPYVEAVGQWLGMYKPLIFESGGGMFDPRDVSLHWPESLTPEREQIIQEIREWVAADIIATHEGAVSEFTKRTDVGIIHPHESAIIKMYEKVCARIAADYPDFEVHRTEISINIIMKGANKGSGLRWLSQLCDVPLSDIAYIGDSSGDIPALEIAGTGFTPANGIGTLKKMAGVHTTKGKATEGVIEAYHHIIERNKS</sequence>
<reference evidence="1 2" key="1">
    <citation type="submission" date="2018-03" db="EMBL/GenBank/DDBJ databases">
        <title>Phenotypic and genomic properties of Cyclonatronum proteinivorum gen. nov., sp. nov., a haloalkaliphilic bacteroidete from soda lakes possessing Na+-translocating rhodopsin.</title>
        <authorList>
            <person name="Toshchakov S.V."/>
            <person name="Korzhenkov A."/>
            <person name="Samarov N.I."/>
            <person name="Kublanov I.V."/>
            <person name="Muntyan M.S."/>
            <person name="Sorokin D.Y."/>
        </authorList>
    </citation>
    <scope>NUCLEOTIDE SEQUENCE [LARGE SCALE GENOMIC DNA]</scope>
    <source>
        <strain evidence="1 2">Omega</strain>
    </source>
</reference>
<dbReference type="EMBL" id="CP027806">
    <property type="protein sequence ID" value="AXJ01054.1"/>
    <property type="molecule type" value="Genomic_DNA"/>
</dbReference>
<dbReference type="InterPro" id="IPR006379">
    <property type="entry name" value="HAD-SF_hydro_IIB"/>
</dbReference>
<dbReference type="KEGG" id="cprv:CYPRO_1804"/>
<dbReference type="GO" id="GO:0000287">
    <property type="term" value="F:magnesium ion binding"/>
    <property type="evidence" value="ECO:0007669"/>
    <property type="project" value="TreeGrafter"/>
</dbReference>
<evidence type="ECO:0000313" key="2">
    <source>
        <dbReference type="Proteomes" id="UP000254808"/>
    </source>
</evidence>
<dbReference type="SUPFAM" id="SSF56784">
    <property type="entry name" value="HAD-like"/>
    <property type="match status" value="1"/>
</dbReference>
<organism evidence="1 2">
    <name type="scientific">Cyclonatronum proteinivorum</name>
    <dbReference type="NCBI Taxonomy" id="1457365"/>
    <lineage>
        <taxon>Bacteria</taxon>
        <taxon>Pseudomonadati</taxon>
        <taxon>Balneolota</taxon>
        <taxon>Balneolia</taxon>
        <taxon>Balneolales</taxon>
        <taxon>Cyclonatronaceae</taxon>
        <taxon>Cyclonatronum</taxon>
    </lineage>
</organism>
<dbReference type="NCBIfam" id="TIGR01484">
    <property type="entry name" value="HAD-SF-IIB"/>
    <property type="match status" value="1"/>
</dbReference>
<dbReference type="Proteomes" id="UP000254808">
    <property type="component" value="Chromosome"/>
</dbReference>
<keyword evidence="2" id="KW-1185">Reference proteome</keyword>
<dbReference type="Pfam" id="PF08282">
    <property type="entry name" value="Hydrolase_3"/>
    <property type="match status" value="1"/>
</dbReference>
<dbReference type="GO" id="GO:0016791">
    <property type="term" value="F:phosphatase activity"/>
    <property type="evidence" value="ECO:0007669"/>
    <property type="project" value="TreeGrafter"/>
</dbReference>
<dbReference type="InterPro" id="IPR036412">
    <property type="entry name" value="HAD-like_sf"/>
</dbReference>
<dbReference type="Gene3D" id="3.40.50.1000">
    <property type="entry name" value="HAD superfamily/HAD-like"/>
    <property type="match status" value="1"/>
</dbReference>
<dbReference type="PANTHER" id="PTHR10000:SF8">
    <property type="entry name" value="HAD SUPERFAMILY HYDROLASE-LIKE, TYPE 3"/>
    <property type="match status" value="1"/>
</dbReference>